<evidence type="ECO:0000259" key="8">
    <source>
        <dbReference type="PROSITE" id="PS50109"/>
    </source>
</evidence>
<dbReference type="EMBL" id="VSSQ01023680">
    <property type="protein sequence ID" value="MPM70772.1"/>
    <property type="molecule type" value="Genomic_DNA"/>
</dbReference>
<evidence type="ECO:0000256" key="4">
    <source>
        <dbReference type="ARBA" id="ARBA00022679"/>
    </source>
</evidence>
<dbReference type="SMART" id="SM00387">
    <property type="entry name" value="HATPase_c"/>
    <property type="match status" value="1"/>
</dbReference>
<dbReference type="Gene3D" id="3.30.565.10">
    <property type="entry name" value="Histidine kinase-like ATPase, C-terminal domain"/>
    <property type="match status" value="1"/>
</dbReference>
<reference evidence="9" key="1">
    <citation type="submission" date="2019-08" db="EMBL/GenBank/DDBJ databases">
        <authorList>
            <person name="Kucharzyk K."/>
            <person name="Murdoch R.W."/>
            <person name="Higgins S."/>
            <person name="Loffler F."/>
        </authorList>
    </citation>
    <scope>NUCLEOTIDE SEQUENCE</scope>
</reference>
<dbReference type="InterPro" id="IPR000014">
    <property type="entry name" value="PAS"/>
</dbReference>
<dbReference type="CDD" id="cd00075">
    <property type="entry name" value="HATPase"/>
    <property type="match status" value="1"/>
</dbReference>
<evidence type="ECO:0000256" key="7">
    <source>
        <dbReference type="ARBA" id="ARBA00023136"/>
    </source>
</evidence>
<evidence type="ECO:0000313" key="9">
    <source>
        <dbReference type="EMBL" id="MPM70772.1"/>
    </source>
</evidence>
<evidence type="ECO:0000256" key="3">
    <source>
        <dbReference type="ARBA" id="ARBA00022553"/>
    </source>
</evidence>
<dbReference type="SMART" id="SM00388">
    <property type="entry name" value="HisKA"/>
    <property type="match status" value="1"/>
</dbReference>
<dbReference type="FunFam" id="1.10.287.130:FF:000001">
    <property type="entry name" value="Two-component sensor histidine kinase"/>
    <property type="match status" value="1"/>
</dbReference>
<dbReference type="InterPro" id="IPR035965">
    <property type="entry name" value="PAS-like_dom_sf"/>
</dbReference>
<dbReference type="CDD" id="cd00082">
    <property type="entry name" value="HisKA"/>
    <property type="match status" value="1"/>
</dbReference>
<dbReference type="InterPro" id="IPR013656">
    <property type="entry name" value="PAS_4"/>
</dbReference>
<evidence type="ECO:0000256" key="1">
    <source>
        <dbReference type="ARBA" id="ARBA00000085"/>
    </source>
</evidence>
<keyword evidence="5 9" id="KW-0418">Kinase</keyword>
<dbReference type="InterPro" id="IPR003661">
    <property type="entry name" value="HisK_dim/P_dom"/>
</dbReference>
<dbReference type="EC" id="2.7.13.3" evidence="2"/>
<dbReference type="GO" id="GO:0016036">
    <property type="term" value="P:cellular response to phosphate starvation"/>
    <property type="evidence" value="ECO:0007669"/>
    <property type="project" value="TreeGrafter"/>
</dbReference>
<keyword evidence="7" id="KW-0472">Membrane</keyword>
<gene>
    <name evidence="9" type="primary">walK_10</name>
    <name evidence="9" type="ORF">SDC9_117732</name>
</gene>
<name>A0A645BZJ3_9ZZZZ</name>
<dbReference type="SUPFAM" id="SSF55785">
    <property type="entry name" value="PYP-like sensor domain (PAS domain)"/>
    <property type="match status" value="1"/>
</dbReference>
<organism evidence="9">
    <name type="scientific">bioreactor metagenome</name>
    <dbReference type="NCBI Taxonomy" id="1076179"/>
    <lineage>
        <taxon>unclassified sequences</taxon>
        <taxon>metagenomes</taxon>
        <taxon>ecological metagenomes</taxon>
    </lineage>
</organism>
<dbReference type="GO" id="GO:0005886">
    <property type="term" value="C:plasma membrane"/>
    <property type="evidence" value="ECO:0007669"/>
    <property type="project" value="TreeGrafter"/>
</dbReference>
<feature type="domain" description="Histidine kinase" evidence="8">
    <location>
        <begin position="136"/>
        <end position="354"/>
    </location>
</feature>
<dbReference type="AlphaFoldDB" id="A0A645BZJ3"/>
<dbReference type="Pfam" id="PF08448">
    <property type="entry name" value="PAS_4"/>
    <property type="match status" value="1"/>
</dbReference>
<evidence type="ECO:0000256" key="5">
    <source>
        <dbReference type="ARBA" id="ARBA00022777"/>
    </source>
</evidence>
<comment type="catalytic activity">
    <reaction evidence="1">
        <text>ATP + protein L-histidine = ADP + protein N-phospho-L-histidine.</text>
        <dbReference type="EC" id="2.7.13.3"/>
    </reaction>
</comment>
<dbReference type="InterPro" id="IPR005467">
    <property type="entry name" value="His_kinase_dom"/>
</dbReference>
<dbReference type="PROSITE" id="PS50109">
    <property type="entry name" value="HIS_KIN"/>
    <property type="match status" value="1"/>
</dbReference>
<comment type="caution">
    <text evidence="9">The sequence shown here is derived from an EMBL/GenBank/DDBJ whole genome shotgun (WGS) entry which is preliminary data.</text>
</comment>
<dbReference type="CDD" id="cd00130">
    <property type="entry name" value="PAS"/>
    <property type="match status" value="1"/>
</dbReference>
<dbReference type="Gene3D" id="3.30.450.20">
    <property type="entry name" value="PAS domain"/>
    <property type="match status" value="1"/>
</dbReference>
<accession>A0A645BZJ3</accession>
<dbReference type="Gene3D" id="1.10.287.130">
    <property type="match status" value="1"/>
</dbReference>
<keyword evidence="6" id="KW-0902">Two-component regulatory system</keyword>
<dbReference type="SUPFAM" id="SSF47384">
    <property type="entry name" value="Homodimeric domain of signal transducing histidine kinase"/>
    <property type="match status" value="1"/>
</dbReference>
<proteinExistence type="predicted"/>
<dbReference type="SUPFAM" id="SSF55874">
    <property type="entry name" value="ATPase domain of HSP90 chaperone/DNA topoisomerase II/histidine kinase"/>
    <property type="match status" value="1"/>
</dbReference>
<sequence>MRDTLEEIADEKSKMEAMLNFMTEGVIAIDNLGQIIHMNPAASAMFRISGETTNRPLDELLPPDTYDFAWRQALMLNETVTKEVKVSQQEAEDLILRSHAAPFSTRSNECSGVVIVLLDMTEENKLEEMRRDFVANVSHELRTPLTTVRTYVETLKDGALEEPELAQRFLGVVINETDRMTRLVNDLLYLTRLDSISKREPYFIQDLKEIVRNVADVMSPQFASKEQDFSILLPESEVKIYAAQDKIQQVLINILANANLYTPAKGRITLTLTAREEGNEIVVEDTGIGIPKEAMARLFERFYRVDKARSRERGGNGLGLSIARQIVDSHGGRIHLDSEYGFGTTVRIWFPKPEHFGAEI</sequence>
<dbReference type="PANTHER" id="PTHR45453">
    <property type="entry name" value="PHOSPHATE REGULON SENSOR PROTEIN PHOR"/>
    <property type="match status" value="1"/>
</dbReference>
<dbReference type="InterPro" id="IPR050351">
    <property type="entry name" value="BphY/WalK/GraS-like"/>
</dbReference>
<protein>
    <recommendedName>
        <fullName evidence="2">histidine kinase</fullName>
        <ecNumber evidence="2">2.7.13.3</ecNumber>
    </recommendedName>
</protein>
<dbReference type="InterPro" id="IPR036097">
    <property type="entry name" value="HisK_dim/P_sf"/>
</dbReference>
<dbReference type="InterPro" id="IPR036890">
    <property type="entry name" value="HATPase_C_sf"/>
</dbReference>
<dbReference type="Pfam" id="PF00512">
    <property type="entry name" value="HisKA"/>
    <property type="match status" value="1"/>
</dbReference>
<dbReference type="InterPro" id="IPR003594">
    <property type="entry name" value="HATPase_dom"/>
</dbReference>
<dbReference type="GO" id="GO:0004721">
    <property type="term" value="F:phosphoprotein phosphatase activity"/>
    <property type="evidence" value="ECO:0007669"/>
    <property type="project" value="TreeGrafter"/>
</dbReference>
<dbReference type="FunFam" id="3.30.565.10:FF:000006">
    <property type="entry name" value="Sensor histidine kinase WalK"/>
    <property type="match status" value="1"/>
</dbReference>
<evidence type="ECO:0000256" key="2">
    <source>
        <dbReference type="ARBA" id="ARBA00012438"/>
    </source>
</evidence>
<dbReference type="PRINTS" id="PR00344">
    <property type="entry name" value="BCTRLSENSOR"/>
</dbReference>
<dbReference type="InterPro" id="IPR004358">
    <property type="entry name" value="Sig_transdc_His_kin-like_C"/>
</dbReference>
<keyword evidence="4 9" id="KW-0808">Transferase</keyword>
<dbReference type="PANTHER" id="PTHR45453:SF1">
    <property type="entry name" value="PHOSPHATE REGULON SENSOR PROTEIN PHOR"/>
    <property type="match status" value="1"/>
</dbReference>
<evidence type="ECO:0000256" key="6">
    <source>
        <dbReference type="ARBA" id="ARBA00023012"/>
    </source>
</evidence>
<dbReference type="GO" id="GO:0000155">
    <property type="term" value="F:phosphorelay sensor kinase activity"/>
    <property type="evidence" value="ECO:0007669"/>
    <property type="project" value="InterPro"/>
</dbReference>
<keyword evidence="3" id="KW-0597">Phosphoprotein</keyword>
<dbReference type="Pfam" id="PF02518">
    <property type="entry name" value="HATPase_c"/>
    <property type="match status" value="1"/>
</dbReference>